<dbReference type="EMBL" id="FQUQ01000002">
    <property type="protein sequence ID" value="SHF19887.1"/>
    <property type="molecule type" value="Genomic_DNA"/>
</dbReference>
<reference evidence="2" key="1">
    <citation type="submission" date="2016-11" db="EMBL/GenBank/DDBJ databases">
        <authorList>
            <person name="Varghese N."/>
            <person name="Submissions S."/>
        </authorList>
    </citation>
    <scope>NUCLEOTIDE SEQUENCE [LARGE SCALE GENOMIC DNA]</scope>
    <source>
        <strain evidence="2">DSM 16990</strain>
    </source>
</reference>
<name>A0A1M4ZPZ5_9SPHI</name>
<accession>A0A1M4ZPZ5</accession>
<sequence length="72" mass="8419">MRNVYELKRRCGKKTKGLFPLEEIAPFIIFKPIGIYLREVNVFEVQGFCRVNPSVETFRFNLRQGIKAAGFH</sequence>
<evidence type="ECO:0000313" key="1">
    <source>
        <dbReference type="EMBL" id="SHF19887.1"/>
    </source>
</evidence>
<keyword evidence="2" id="KW-1185">Reference proteome</keyword>
<gene>
    <name evidence="1" type="ORF">SAMN04488522_102408</name>
</gene>
<protein>
    <submittedName>
        <fullName evidence="1">Uncharacterized protein</fullName>
    </submittedName>
</protein>
<dbReference type="AlphaFoldDB" id="A0A1M4ZPZ5"/>
<dbReference type="STRING" id="288992.SAMN04488522_102408"/>
<dbReference type="Proteomes" id="UP000184287">
    <property type="component" value="Unassembled WGS sequence"/>
</dbReference>
<organism evidence="1 2">
    <name type="scientific">Pedobacter caeni</name>
    <dbReference type="NCBI Taxonomy" id="288992"/>
    <lineage>
        <taxon>Bacteria</taxon>
        <taxon>Pseudomonadati</taxon>
        <taxon>Bacteroidota</taxon>
        <taxon>Sphingobacteriia</taxon>
        <taxon>Sphingobacteriales</taxon>
        <taxon>Sphingobacteriaceae</taxon>
        <taxon>Pedobacter</taxon>
    </lineage>
</organism>
<proteinExistence type="predicted"/>
<evidence type="ECO:0000313" key="2">
    <source>
        <dbReference type="Proteomes" id="UP000184287"/>
    </source>
</evidence>